<proteinExistence type="predicted"/>
<evidence type="ECO:0000313" key="4">
    <source>
        <dbReference type="Proteomes" id="UP001583177"/>
    </source>
</evidence>
<dbReference type="Pfam" id="PF20150">
    <property type="entry name" value="2EXR"/>
    <property type="match status" value="1"/>
</dbReference>
<name>A0ABR3WJA7_9PEZI</name>
<comment type="caution">
    <text evidence="3">The sequence shown here is derived from an EMBL/GenBank/DDBJ whole genome shotgun (WGS) entry which is preliminary data.</text>
</comment>
<keyword evidence="4" id="KW-1185">Reference proteome</keyword>
<feature type="compositionally biased region" description="Polar residues" evidence="1">
    <location>
        <begin position="1"/>
        <end position="11"/>
    </location>
</feature>
<dbReference type="Proteomes" id="UP001583177">
    <property type="component" value="Unassembled WGS sequence"/>
</dbReference>
<evidence type="ECO:0000259" key="2">
    <source>
        <dbReference type="Pfam" id="PF20150"/>
    </source>
</evidence>
<accession>A0ABR3WJA7</accession>
<dbReference type="EMBL" id="JAWRVE010000075">
    <property type="protein sequence ID" value="KAL1863044.1"/>
    <property type="molecule type" value="Genomic_DNA"/>
</dbReference>
<evidence type="ECO:0000313" key="3">
    <source>
        <dbReference type="EMBL" id="KAL1863044.1"/>
    </source>
</evidence>
<protein>
    <recommendedName>
        <fullName evidence="2">2EXR domain-containing protein</fullName>
    </recommendedName>
</protein>
<evidence type="ECO:0000256" key="1">
    <source>
        <dbReference type="SAM" id="MobiDB-lite"/>
    </source>
</evidence>
<reference evidence="3 4" key="1">
    <citation type="journal article" date="2024" name="IMA Fungus">
        <title>IMA Genome - F19 : A genome assembly and annotation guide to empower mycologists, including annotated draft genome sequences of Ceratocystis pirilliformis, Diaporthe australafricana, Fusarium ophioides, Paecilomyces lecythidis, and Sporothrix stenoceras.</title>
        <authorList>
            <person name="Aylward J."/>
            <person name="Wilson A.M."/>
            <person name="Visagie C.M."/>
            <person name="Spraker J."/>
            <person name="Barnes I."/>
            <person name="Buitendag C."/>
            <person name="Ceriani C."/>
            <person name="Del Mar Angel L."/>
            <person name="du Plessis D."/>
            <person name="Fuchs T."/>
            <person name="Gasser K."/>
            <person name="Kramer D."/>
            <person name="Li W."/>
            <person name="Munsamy K."/>
            <person name="Piso A."/>
            <person name="Price J.L."/>
            <person name="Sonnekus B."/>
            <person name="Thomas C."/>
            <person name="van der Nest A."/>
            <person name="van Dijk A."/>
            <person name="van Heerden A."/>
            <person name="van Vuuren N."/>
            <person name="Yilmaz N."/>
            <person name="Duong T.A."/>
            <person name="van der Merwe N.A."/>
            <person name="Wingfield M.J."/>
            <person name="Wingfield B.D."/>
        </authorList>
    </citation>
    <scope>NUCLEOTIDE SEQUENCE [LARGE SCALE GENOMIC DNA]</scope>
    <source>
        <strain evidence="3 4">CMW 18300</strain>
    </source>
</reference>
<organism evidence="3 4">
    <name type="scientific">Diaporthe australafricana</name>
    <dbReference type="NCBI Taxonomy" id="127596"/>
    <lineage>
        <taxon>Eukaryota</taxon>
        <taxon>Fungi</taxon>
        <taxon>Dikarya</taxon>
        <taxon>Ascomycota</taxon>
        <taxon>Pezizomycotina</taxon>
        <taxon>Sordariomycetes</taxon>
        <taxon>Sordariomycetidae</taxon>
        <taxon>Diaporthales</taxon>
        <taxon>Diaporthaceae</taxon>
        <taxon>Diaporthe</taxon>
    </lineage>
</organism>
<feature type="domain" description="2EXR" evidence="2">
    <location>
        <begin position="54"/>
        <end position="135"/>
    </location>
</feature>
<dbReference type="InterPro" id="IPR045518">
    <property type="entry name" value="2EXR"/>
</dbReference>
<sequence>MANQSRYSLRNTKSRRARAINAGSIVDSDPQHAPSDGIGTQPGQLSLPDPATTFPQFRALPVELQDMIWEEAYDALRVSPEFVSFRVNLYQKYLQWDHDIFCFTPDSQTAQATRAHRGLLGACRQTRHKALQCLTILTLFRLDPSTGRATEYRVPFNGENTSLYVHVNFKSWFGFQRKMNLSRAEIRGFAIAKHVRRLTFVVDHIEKFEAEYMPSELSQLTHKFHNAVHIGSIKQNLLGLKEMLGEHDSPLFSHFSTSRRR</sequence>
<feature type="region of interest" description="Disordered" evidence="1">
    <location>
        <begin position="1"/>
        <end position="47"/>
    </location>
</feature>
<gene>
    <name evidence="3" type="ORF">Daus18300_008200</name>
</gene>